<dbReference type="AlphaFoldDB" id="A0A4D7JT04"/>
<evidence type="ECO:0000313" key="2">
    <source>
        <dbReference type="Proteomes" id="UP000298616"/>
    </source>
</evidence>
<dbReference type="KEGG" id="fpf:DCC35_18785"/>
<dbReference type="Proteomes" id="UP000298616">
    <property type="component" value="Chromosome"/>
</dbReference>
<accession>A0A4D7JT04</accession>
<protein>
    <submittedName>
        <fullName evidence="1">Uncharacterized protein</fullName>
    </submittedName>
</protein>
<keyword evidence="2" id="KW-1185">Reference proteome</keyword>
<proteinExistence type="predicted"/>
<dbReference type="RefSeq" id="WP_137092221.1">
    <property type="nucleotide sequence ID" value="NZ_CP028923.1"/>
</dbReference>
<organism evidence="1 2">
    <name type="scientific">Mangrovivirga cuniculi</name>
    <dbReference type="NCBI Taxonomy" id="2715131"/>
    <lineage>
        <taxon>Bacteria</taxon>
        <taxon>Pseudomonadati</taxon>
        <taxon>Bacteroidota</taxon>
        <taxon>Cytophagia</taxon>
        <taxon>Cytophagales</taxon>
        <taxon>Mangrovivirgaceae</taxon>
        <taxon>Mangrovivirga</taxon>
    </lineage>
</organism>
<gene>
    <name evidence="1" type="ORF">DCC35_18785</name>
</gene>
<dbReference type="EMBL" id="CP028923">
    <property type="protein sequence ID" value="QCK16630.1"/>
    <property type="molecule type" value="Genomic_DNA"/>
</dbReference>
<name>A0A4D7JT04_9BACT</name>
<sequence length="208" mass="23601">MKKLSLIYLSLFILIFYGCEEPVFIFDPSKPSLPIYTEKGYNVAGAEVNEEYWNSSLGGGSLFKRPDTVQIIRDVGKGKLVLIVPGTITKQNDEINERKFLTLIINTDQIQSFADLPNLNNTSFQLDNSSAYGLVSDPFYYGSRYANLEVQSSSGKLNFLNARYERETSSVIISGTFGFDYVDYNGNDNSVYYGRFDFKIYESMFKTL</sequence>
<dbReference type="PROSITE" id="PS51257">
    <property type="entry name" value="PROKAR_LIPOPROTEIN"/>
    <property type="match status" value="1"/>
</dbReference>
<reference evidence="1 2" key="1">
    <citation type="submission" date="2018-04" db="EMBL/GenBank/DDBJ databases">
        <title>Complete genome uncultured novel isolate.</title>
        <authorList>
            <person name="Merlino G."/>
        </authorList>
    </citation>
    <scope>NUCLEOTIDE SEQUENCE [LARGE SCALE GENOMIC DNA]</scope>
    <source>
        <strain evidence="2">R1DC9</strain>
    </source>
</reference>
<dbReference type="OrthoDB" id="1093120at2"/>
<evidence type="ECO:0000313" key="1">
    <source>
        <dbReference type="EMBL" id="QCK16630.1"/>
    </source>
</evidence>